<protein>
    <submittedName>
        <fullName evidence="1">Uncharacterized protein</fullName>
    </submittedName>
</protein>
<comment type="caution">
    <text evidence="1">The sequence shown here is derived from an EMBL/GenBank/DDBJ whole genome shotgun (WGS) entry which is preliminary data.</text>
</comment>
<evidence type="ECO:0000313" key="1">
    <source>
        <dbReference type="EMBL" id="KAF1046374.1"/>
    </source>
</evidence>
<proteinExistence type="predicted"/>
<reference evidence="2" key="1">
    <citation type="journal article" date="2020" name="MBio">
        <title>Horizontal gene transfer to a defensive symbiont with a reduced genome amongst a multipartite beetle microbiome.</title>
        <authorList>
            <person name="Waterworth S.C."/>
            <person name="Florez L.V."/>
            <person name="Rees E.R."/>
            <person name="Hertweck C."/>
            <person name="Kaltenpoth M."/>
            <person name="Kwan J.C."/>
        </authorList>
    </citation>
    <scope>NUCLEOTIDE SEQUENCE [LARGE SCALE GENOMIC DNA]</scope>
</reference>
<sequence length="67" mass="7039">MSACLAQLDAANDTRACVMLKCAVTVILEGGVRHKYSGIFPATADAVADAYDRHGTSVLMAIAMVRP</sequence>
<accession>A0A7V8JVK1</accession>
<gene>
    <name evidence="1" type="ORF">GAK35_01059</name>
</gene>
<evidence type="ECO:0000313" key="2">
    <source>
        <dbReference type="Proteomes" id="UP000462435"/>
    </source>
</evidence>
<dbReference type="Proteomes" id="UP000462435">
    <property type="component" value="Unassembled WGS sequence"/>
</dbReference>
<organism evidence="1 2">
    <name type="scientific">Herbaspirillum frisingense</name>
    <dbReference type="NCBI Taxonomy" id="92645"/>
    <lineage>
        <taxon>Bacteria</taxon>
        <taxon>Pseudomonadati</taxon>
        <taxon>Pseudomonadota</taxon>
        <taxon>Betaproteobacteria</taxon>
        <taxon>Burkholderiales</taxon>
        <taxon>Oxalobacteraceae</taxon>
        <taxon>Herbaspirillum</taxon>
    </lineage>
</organism>
<dbReference type="AlphaFoldDB" id="A0A7V8JVK1"/>
<name>A0A7V8JVK1_9BURK</name>
<dbReference type="EMBL" id="WNDX01000021">
    <property type="protein sequence ID" value="KAF1046374.1"/>
    <property type="molecule type" value="Genomic_DNA"/>
</dbReference>